<proteinExistence type="predicted"/>
<protein>
    <submittedName>
        <fullName evidence="1">Uncharacterized protein</fullName>
    </submittedName>
</protein>
<accession>A0A443Q8D1</accession>
<dbReference type="EMBL" id="NCKV01064434">
    <property type="protein sequence ID" value="RWR99291.1"/>
    <property type="molecule type" value="Genomic_DNA"/>
</dbReference>
<evidence type="ECO:0000313" key="2">
    <source>
        <dbReference type="Proteomes" id="UP000288716"/>
    </source>
</evidence>
<sequence length="67" mass="8256">MVKYLFVNNVEQKEWACKYYTIHTLYRWRWQYAPNSPRDILERDIWTLNTTFGNMARSRTSEVGFLF</sequence>
<dbReference type="VEuPathDB" id="VectorBase:LDEU014604"/>
<gene>
    <name evidence="1" type="ORF">B4U80_08537</name>
</gene>
<organism evidence="1 2">
    <name type="scientific">Leptotrombidium deliense</name>
    <dbReference type="NCBI Taxonomy" id="299467"/>
    <lineage>
        <taxon>Eukaryota</taxon>
        <taxon>Metazoa</taxon>
        <taxon>Ecdysozoa</taxon>
        <taxon>Arthropoda</taxon>
        <taxon>Chelicerata</taxon>
        <taxon>Arachnida</taxon>
        <taxon>Acari</taxon>
        <taxon>Acariformes</taxon>
        <taxon>Trombidiformes</taxon>
        <taxon>Prostigmata</taxon>
        <taxon>Anystina</taxon>
        <taxon>Parasitengona</taxon>
        <taxon>Trombiculoidea</taxon>
        <taxon>Trombiculidae</taxon>
        <taxon>Leptotrombidium</taxon>
    </lineage>
</organism>
<name>A0A443Q8D1_9ACAR</name>
<comment type="caution">
    <text evidence="1">The sequence shown here is derived from an EMBL/GenBank/DDBJ whole genome shotgun (WGS) entry which is preliminary data.</text>
</comment>
<reference evidence="1 2" key="1">
    <citation type="journal article" date="2018" name="Gigascience">
        <title>Genomes of trombidid mites reveal novel predicted allergens and laterally-transferred genes associated with secondary metabolism.</title>
        <authorList>
            <person name="Dong X."/>
            <person name="Chaisiri K."/>
            <person name="Xia D."/>
            <person name="Armstrong S.D."/>
            <person name="Fang Y."/>
            <person name="Donnelly M.J."/>
            <person name="Kadowaki T."/>
            <person name="McGarry J.W."/>
            <person name="Darby A.C."/>
            <person name="Makepeace B.L."/>
        </authorList>
    </citation>
    <scope>NUCLEOTIDE SEQUENCE [LARGE SCALE GENOMIC DNA]</scope>
    <source>
        <strain evidence="1">UoL-UT</strain>
    </source>
</reference>
<keyword evidence="2" id="KW-1185">Reference proteome</keyword>
<evidence type="ECO:0000313" key="1">
    <source>
        <dbReference type="EMBL" id="RWR99291.1"/>
    </source>
</evidence>
<dbReference type="Proteomes" id="UP000288716">
    <property type="component" value="Unassembled WGS sequence"/>
</dbReference>
<dbReference type="AlphaFoldDB" id="A0A443Q8D1"/>